<proteinExistence type="inferred from homology"/>
<evidence type="ECO:0000313" key="5">
    <source>
        <dbReference type="Proteomes" id="UP000277300"/>
    </source>
</evidence>
<dbReference type="OrthoDB" id="6275316at2759"/>
<name>A0A3F2RH60_9STRA</name>
<reference evidence="4 5" key="1">
    <citation type="submission" date="2018-07" db="EMBL/GenBank/DDBJ databases">
        <title>Genome sequencing of oomycete isolates from Chile give support for New Zealand origin for Phytophthora kernoviae and make available the first Nothophytophthora sp. genome.</title>
        <authorList>
            <person name="Studholme D.J."/>
            <person name="Sanfuentes E."/>
            <person name="Panda P."/>
            <person name="Hill R."/>
            <person name="Sambles C."/>
            <person name="Grant M."/>
            <person name="Williams N.M."/>
            <person name="Mcdougal R.L."/>
        </authorList>
    </citation>
    <scope>NUCLEOTIDE SEQUENCE [LARGE SCALE GENOMIC DNA]</scope>
    <source>
        <strain evidence="4">Chile6</strain>
    </source>
</reference>
<feature type="domain" description="Peptidase C1A papain C-terminal" evidence="3">
    <location>
        <begin position="73"/>
        <end position="102"/>
    </location>
</feature>
<dbReference type="Proteomes" id="UP000277300">
    <property type="component" value="Unassembled WGS sequence"/>
</dbReference>
<evidence type="ECO:0000256" key="1">
    <source>
        <dbReference type="ARBA" id="ARBA00008455"/>
    </source>
</evidence>
<dbReference type="PANTHER" id="PTHR12411">
    <property type="entry name" value="CYSTEINE PROTEASE FAMILY C1-RELATED"/>
    <property type="match status" value="1"/>
</dbReference>
<dbReference type="EMBL" id="MBDO02000342">
    <property type="protein sequence ID" value="RLN56798.1"/>
    <property type="molecule type" value="Genomic_DNA"/>
</dbReference>
<dbReference type="GO" id="GO:0006508">
    <property type="term" value="P:proteolysis"/>
    <property type="evidence" value="ECO:0007669"/>
    <property type="project" value="InterPro"/>
</dbReference>
<accession>A0A3F2RH60</accession>
<dbReference type="GO" id="GO:0008234">
    <property type="term" value="F:cysteine-type peptidase activity"/>
    <property type="evidence" value="ECO:0007669"/>
    <property type="project" value="InterPro"/>
</dbReference>
<dbReference type="InterPro" id="IPR000668">
    <property type="entry name" value="Peptidase_C1A_C"/>
</dbReference>
<dbReference type="InterPro" id="IPR038765">
    <property type="entry name" value="Papain-like_cys_pep_sf"/>
</dbReference>
<sequence>MRRLLGAIAVESAQCIAGGQNSINKFSEQQLVSCNTQNNYCNGGAPQYAFDYILENGLCMDTSFPYVSGDGNVPSLKIRNSWSDSWGDGGYIRLKRAFSRACIELDHTLTVRSEAPAIHWISIPM</sequence>
<protein>
    <recommendedName>
        <fullName evidence="3">Peptidase C1A papain C-terminal domain-containing protein</fullName>
    </recommendedName>
</protein>
<dbReference type="Gene3D" id="3.90.70.10">
    <property type="entry name" value="Cysteine proteinases"/>
    <property type="match status" value="1"/>
</dbReference>
<organism evidence="4 5">
    <name type="scientific">Phytophthora kernoviae</name>
    <dbReference type="NCBI Taxonomy" id="325452"/>
    <lineage>
        <taxon>Eukaryota</taxon>
        <taxon>Sar</taxon>
        <taxon>Stramenopiles</taxon>
        <taxon>Oomycota</taxon>
        <taxon>Peronosporomycetes</taxon>
        <taxon>Peronosporales</taxon>
        <taxon>Peronosporaceae</taxon>
        <taxon>Phytophthora</taxon>
    </lineage>
</organism>
<evidence type="ECO:0000313" key="4">
    <source>
        <dbReference type="EMBL" id="RLN56798.1"/>
    </source>
</evidence>
<evidence type="ECO:0000256" key="2">
    <source>
        <dbReference type="ARBA" id="ARBA00023145"/>
    </source>
</evidence>
<dbReference type="SUPFAM" id="SSF54001">
    <property type="entry name" value="Cysteine proteinases"/>
    <property type="match status" value="1"/>
</dbReference>
<comment type="caution">
    <text evidence="4">The sequence shown here is derived from an EMBL/GenBank/DDBJ whole genome shotgun (WGS) entry which is preliminary data.</text>
</comment>
<evidence type="ECO:0000259" key="3">
    <source>
        <dbReference type="Pfam" id="PF00112"/>
    </source>
</evidence>
<dbReference type="Gene3D" id="2.40.50.170">
    <property type="entry name" value="Cysteine proteinases. Chain C"/>
    <property type="match status" value="1"/>
</dbReference>
<gene>
    <name evidence="4" type="ORF">BBP00_00007806</name>
</gene>
<keyword evidence="2" id="KW-0865">Zymogen</keyword>
<dbReference type="AlphaFoldDB" id="A0A3F2RH60"/>
<comment type="similarity">
    <text evidence="1">Belongs to the peptidase C1 family.</text>
</comment>
<feature type="domain" description="Peptidase C1A papain C-terminal" evidence="3">
    <location>
        <begin position="9"/>
        <end position="70"/>
    </location>
</feature>
<feature type="non-terminal residue" evidence="4">
    <location>
        <position position="125"/>
    </location>
</feature>
<dbReference type="Pfam" id="PF00112">
    <property type="entry name" value="Peptidase_C1"/>
    <property type="match status" value="2"/>
</dbReference>
<dbReference type="InterPro" id="IPR013128">
    <property type="entry name" value="Peptidase_C1A"/>
</dbReference>